<dbReference type="InterPro" id="IPR036291">
    <property type="entry name" value="NAD(P)-bd_dom_sf"/>
</dbReference>
<gene>
    <name evidence="3" type="ORF">ALTATR162_LOCUS8307</name>
</gene>
<dbReference type="GeneID" id="67020403"/>
<dbReference type="RefSeq" id="XP_043171872.1">
    <property type="nucleotide sequence ID" value="XM_043315937.1"/>
</dbReference>
<protein>
    <recommendedName>
        <fullName evidence="5">NAD(P)-binding protein</fullName>
    </recommendedName>
</protein>
<evidence type="ECO:0008006" key="5">
    <source>
        <dbReference type="Google" id="ProtNLM"/>
    </source>
</evidence>
<dbReference type="AlphaFoldDB" id="A0A8J2IFV1"/>
<evidence type="ECO:0000313" key="3">
    <source>
        <dbReference type="EMBL" id="CAG5177595.1"/>
    </source>
</evidence>
<evidence type="ECO:0000256" key="2">
    <source>
        <dbReference type="ARBA" id="ARBA00023002"/>
    </source>
</evidence>
<name>A0A8J2IFV1_9PLEO</name>
<accession>A0A8J2IFV1</accession>
<dbReference type="PANTHER" id="PTHR43669">
    <property type="entry name" value="5-KETO-D-GLUCONATE 5-REDUCTASE"/>
    <property type="match status" value="1"/>
</dbReference>
<keyword evidence="4" id="KW-1185">Reference proteome</keyword>
<evidence type="ECO:0000256" key="1">
    <source>
        <dbReference type="ARBA" id="ARBA00006484"/>
    </source>
</evidence>
<reference evidence="3" key="1">
    <citation type="submission" date="2021-05" db="EMBL/GenBank/DDBJ databases">
        <authorList>
            <person name="Stam R."/>
        </authorList>
    </citation>
    <scope>NUCLEOTIDE SEQUENCE</scope>
    <source>
        <strain evidence="3">CS162</strain>
    </source>
</reference>
<keyword evidence="2" id="KW-0560">Oxidoreductase</keyword>
<dbReference type="GO" id="GO:0016491">
    <property type="term" value="F:oxidoreductase activity"/>
    <property type="evidence" value="ECO:0007669"/>
    <property type="project" value="UniProtKB-KW"/>
</dbReference>
<dbReference type="Proteomes" id="UP000676310">
    <property type="component" value="Unassembled WGS sequence"/>
</dbReference>
<dbReference type="EMBL" id="CAJRGZ010000023">
    <property type="protein sequence ID" value="CAG5177595.1"/>
    <property type="molecule type" value="Genomic_DNA"/>
</dbReference>
<dbReference type="SUPFAM" id="SSF51735">
    <property type="entry name" value="NAD(P)-binding Rossmann-fold domains"/>
    <property type="match status" value="1"/>
</dbReference>
<proteinExistence type="inferred from homology"/>
<dbReference type="PANTHER" id="PTHR43669:SF4">
    <property type="entry name" value="SHORT-CHAIN DEHYDROGENASE"/>
    <property type="match status" value="1"/>
</dbReference>
<organism evidence="3 4">
    <name type="scientific">Alternaria atra</name>
    <dbReference type="NCBI Taxonomy" id="119953"/>
    <lineage>
        <taxon>Eukaryota</taxon>
        <taxon>Fungi</taxon>
        <taxon>Dikarya</taxon>
        <taxon>Ascomycota</taxon>
        <taxon>Pezizomycotina</taxon>
        <taxon>Dothideomycetes</taxon>
        <taxon>Pleosporomycetidae</taxon>
        <taxon>Pleosporales</taxon>
        <taxon>Pleosporineae</taxon>
        <taxon>Pleosporaceae</taxon>
        <taxon>Alternaria</taxon>
        <taxon>Alternaria sect. Ulocladioides</taxon>
    </lineage>
</organism>
<comment type="caution">
    <text evidence="3">The sequence shown here is derived from an EMBL/GenBank/DDBJ whole genome shotgun (WGS) entry which is preliminary data.</text>
</comment>
<evidence type="ECO:0000313" key="4">
    <source>
        <dbReference type="Proteomes" id="UP000676310"/>
    </source>
</evidence>
<sequence length="266" mass="28782">MAQKTLLLLGAGPNVGASTLSLFKSEGYKIAAVARTVRPNVKAHADLCLTADFSDPGMIGAIFEKVEQELGVPNVVIYNPYSNAAYSWTRGPNLANPVSALLKDFQKDLTINTVSAYAAAQAAVASFSKLPHDAKKTFIYTGNNDNTLITPEFLMLGIGKSSAWYMIQTLVATPSFVSKGYRFYYVDERTPEGKAMFHISGPGHAKYFLELAEKDGQGVPLATFVRGKGYVKFPSNDRAVLPQLAIEDTVDPSYRAPGTTEGKFGH</sequence>
<comment type="similarity">
    <text evidence="1">Belongs to the short-chain dehydrogenases/reductases (SDR) family.</text>
</comment>
<dbReference type="OrthoDB" id="5336600at2759"/>
<dbReference type="Gene3D" id="3.40.50.720">
    <property type="entry name" value="NAD(P)-binding Rossmann-like Domain"/>
    <property type="match status" value="1"/>
</dbReference>